<dbReference type="SUPFAM" id="SSF56935">
    <property type="entry name" value="Porins"/>
    <property type="match status" value="1"/>
</dbReference>
<dbReference type="CDD" id="cd01347">
    <property type="entry name" value="ligand_gated_channel"/>
    <property type="match status" value="1"/>
</dbReference>
<keyword evidence="3" id="KW-0998">Cell outer membrane</keyword>
<dbReference type="NCBIfam" id="TIGR01782">
    <property type="entry name" value="TonB-Xanth-Caul"/>
    <property type="match status" value="1"/>
</dbReference>
<keyword evidence="2 4" id="KW-0472">Membrane</keyword>
<gene>
    <name evidence="9" type="ORF">H3309_08275</name>
</gene>
<evidence type="ECO:0000256" key="5">
    <source>
        <dbReference type="SAM" id="MobiDB-lite"/>
    </source>
</evidence>
<feature type="signal peptide" evidence="6">
    <location>
        <begin position="1"/>
        <end position="25"/>
    </location>
</feature>
<dbReference type="Proteomes" id="UP000515292">
    <property type="component" value="Chromosome"/>
</dbReference>
<evidence type="ECO:0000256" key="1">
    <source>
        <dbReference type="ARBA" id="ARBA00004442"/>
    </source>
</evidence>
<feature type="chain" id="PRO_5028944403" evidence="6">
    <location>
        <begin position="26"/>
        <end position="1012"/>
    </location>
</feature>
<protein>
    <submittedName>
        <fullName evidence="9">TonB-dependent receptor</fullName>
    </submittedName>
</protein>
<dbReference type="InterPro" id="IPR012910">
    <property type="entry name" value="Plug_dom"/>
</dbReference>
<dbReference type="InterPro" id="IPR000531">
    <property type="entry name" value="Beta-barrel_TonB"/>
</dbReference>
<feature type="compositionally biased region" description="Low complexity" evidence="5">
    <location>
        <begin position="28"/>
        <end position="44"/>
    </location>
</feature>
<comment type="subcellular location">
    <subcellularLocation>
        <location evidence="1 4">Cell outer membrane</location>
    </subcellularLocation>
</comment>
<dbReference type="KEGG" id="sand:H3309_08275"/>
<dbReference type="AlphaFoldDB" id="A0A7G5IM35"/>
<evidence type="ECO:0000313" key="9">
    <source>
        <dbReference type="EMBL" id="QMW24427.1"/>
    </source>
</evidence>
<name>A0A7G5IM35_9SPHN</name>
<evidence type="ECO:0000256" key="6">
    <source>
        <dbReference type="SAM" id="SignalP"/>
    </source>
</evidence>
<keyword evidence="4" id="KW-0798">TonB box</keyword>
<sequence length="1012" mass="110227">MKRHLMGATALTMSMMIVSPLHAQAAPAKPAPAASKPPATTAPVPATPPAPEPDDIVVTSFRASLEAGLDIKRQAIAVVDSIVAEDIGKFPTQNIAEALQRIPGIEMVRNSESNEGNRIQLRGLGAEFTLTTLNGAQIKTTSSTNIGGSTRDFNYDVFPSELFARADVIKTPLAELEEGGVAGVVNLRLPKPFDRPGLKISGGVSGQYNTLSKYWNPRGNLLVSGNFGDFGILIGVAKSGNRNRRGGFESTGMYYSEAANVRFNPNSAFNDLRGGASVTPPPGGTNGLDTFRLDYTNPAANLNGVSRADLSEALVPRLFRSVATQNERERWGGNASLQWKTDRVDVSLDMLYSKLDDEFQRHILGFPTRGSIRIAQGPAFNPNFLVSNGAISSTNIPAWVPLKPSVDANGKLQGSFGNVTLQNADVYTKSRTEFFNITLNGRFKLTEDLTLVAQAGQSRSKAERSDNTAIINGLDALHTITFDSATDPFFPTLSTNRSLLDATSYRELLLTGFRTQEKDLQRNARLVVEYDWGWGAFDGKLKIGGAYTESTKELQRSSFGNGANDPANPLSQFVVPGVGRFGALTPAQKAAYFQTILTPLNLSGFSNQGSANAPTSWLFVSRDYLENTLNIDSANASAPFDASTSFKTVERIKALFVQTDFRTELFGNTLRGNVGLRYVDTTTDINNFALRAGVATPVNIRGGYKNWLPSASAVYNVTDTILARVLYGRTLTRSSLRLISSPVSIPNPGIASITIGNPDLAPQYASNWDFIGEWYFDRGGVLSAGYFTKVITNRPVQQTETNIPFSTLGIPDSLFSSPINTGNGVNPNEPFTVNRPVNLDRYTVKGFEFAYQQQLRFLPQPFDGLGLIGSLTLISTADLPWTATDGTKQRLRILPKYTLSGTVYYEKGPLSLRASYTYRAEQFEGGNVTSFLTQNNGIDTQIWSNGRGYLDASAGYKVTKNIEFRIDAQNLTNTRTFQFARQKDGKYGDEKSRVDNAFKNGINLTFGVRANF</sequence>
<evidence type="ECO:0000313" key="10">
    <source>
        <dbReference type="Proteomes" id="UP000515292"/>
    </source>
</evidence>
<evidence type="ECO:0000259" key="8">
    <source>
        <dbReference type="Pfam" id="PF07715"/>
    </source>
</evidence>
<proteinExistence type="inferred from homology"/>
<evidence type="ECO:0000259" key="7">
    <source>
        <dbReference type="Pfam" id="PF00593"/>
    </source>
</evidence>
<dbReference type="Gene3D" id="2.170.130.10">
    <property type="entry name" value="TonB-dependent receptor, plug domain"/>
    <property type="match status" value="1"/>
</dbReference>
<accession>A0A7G5IM35</accession>
<dbReference type="InterPro" id="IPR010104">
    <property type="entry name" value="TonB_rcpt_bac"/>
</dbReference>
<dbReference type="Gene3D" id="2.40.170.20">
    <property type="entry name" value="TonB-dependent receptor, beta-barrel domain"/>
    <property type="match status" value="1"/>
</dbReference>
<evidence type="ECO:0000256" key="2">
    <source>
        <dbReference type="ARBA" id="ARBA00023136"/>
    </source>
</evidence>
<dbReference type="GO" id="GO:0009279">
    <property type="term" value="C:cell outer membrane"/>
    <property type="evidence" value="ECO:0007669"/>
    <property type="project" value="UniProtKB-SubCell"/>
</dbReference>
<evidence type="ECO:0000256" key="4">
    <source>
        <dbReference type="RuleBase" id="RU003357"/>
    </source>
</evidence>
<feature type="domain" description="TonB-dependent receptor-like beta-barrel" evidence="7">
    <location>
        <begin position="480"/>
        <end position="971"/>
    </location>
</feature>
<comment type="similarity">
    <text evidence="4">Belongs to the TonB-dependent receptor family.</text>
</comment>
<organism evidence="9 10">
    <name type="scientific">Sandaracinobacteroides saxicola</name>
    <dbReference type="NCBI Taxonomy" id="2759707"/>
    <lineage>
        <taxon>Bacteria</taxon>
        <taxon>Pseudomonadati</taxon>
        <taxon>Pseudomonadota</taxon>
        <taxon>Alphaproteobacteria</taxon>
        <taxon>Sphingomonadales</taxon>
        <taxon>Sphingosinicellaceae</taxon>
        <taxon>Sandaracinobacteroides</taxon>
    </lineage>
</organism>
<feature type="domain" description="TonB-dependent receptor plug" evidence="8">
    <location>
        <begin position="73"/>
        <end position="184"/>
    </location>
</feature>
<dbReference type="Pfam" id="PF00593">
    <property type="entry name" value="TonB_dep_Rec_b-barrel"/>
    <property type="match status" value="1"/>
</dbReference>
<dbReference type="PANTHER" id="PTHR40980:SF3">
    <property type="entry name" value="TONB-DEPENDENT RECEPTOR-LIKE BETA-BARREL DOMAIN-CONTAINING PROTEIN"/>
    <property type="match status" value="1"/>
</dbReference>
<keyword evidence="10" id="KW-1185">Reference proteome</keyword>
<reference evidence="9 10" key="1">
    <citation type="submission" date="2020-07" db="EMBL/GenBank/DDBJ databases">
        <title>Complete genome sequence for Sandaracinobacter sp. M6.</title>
        <authorList>
            <person name="Tang Y."/>
            <person name="Liu Q."/>
            <person name="Guo Z."/>
            <person name="Lei P."/>
            <person name="Huang B."/>
        </authorList>
    </citation>
    <scope>NUCLEOTIDE SEQUENCE [LARGE SCALE GENOMIC DNA]</scope>
    <source>
        <strain evidence="9 10">M6</strain>
    </source>
</reference>
<keyword evidence="9" id="KW-0675">Receptor</keyword>
<dbReference type="InterPro" id="IPR036942">
    <property type="entry name" value="Beta-barrel_TonB_sf"/>
</dbReference>
<dbReference type="Pfam" id="PF07715">
    <property type="entry name" value="Plug"/>
    <property type="match status" value="1"/>
</dbReference>
<evidence type="ECO:0000256" key="3">
    <source>
        <dbReference type="ARBA" id="ARBA00023237"/>
    </source>
</evidence>
<dbReference type="RefSeq" id="WP_182298331.1">
    <property type="nucleotide sequence ID" value="NZ_CP059851.1"/>
</dbReference>
<dbReference type="EMBL" id="CP059851">
    <property type="protein sequence ID" value="QMW24427.1"/>
    <property type="molecule type" value="Genomic_DNA"/>
</dbReference>
<dbReference type="InterPro" id="IPR037066">
    <property type="entry name" value="Plug_dom_sf"/>
</dbReference>
<keyword evidence="6" id="KW-0732">Signal</keyword>
<feature type="region of interest" description="Disordered" evidence="5">
    <location>
        <begin position="28"/>
        <end position="55"/>
    </location>
</feature>
<dbReference type="PANTHER" id="PTHR40980">
    <property type="entry name" value="PLUG DOMAIN-CONTAINING PROTEIN"/>
    <property type="match status" value="1"/>
</dbReference>